<dbReference type="EMBL" id="AXNT01000088">
    <property type="protein sequence ID" value="KGM01710.1"/>
    <property type="molecule type" value="Genomic_DNA"/>
</dbReference>
<keyword evidence="2" id="KW-1185">Reference proteome</keyword>
<protein>
    <recommendedName>
        <fullName evidence="3">PBS lyase</fullName>
    </recommendedName>
</protein>
<proteinExistence type="predicted"/>
<accession>A0A0A0B4C4</accession>
<gene>
    <name evidence="1" type="ORF">Q760_17865</name>
</gene>
<dbReference type="InterPro" id="IPR016024">
    <property type="entry name" value="ARM-type_fold"/>
</dbReference>
<dbReference type="InterPro" id="IPR011989">
    <property type="entry name" value="ARM-like"/>
</dbReference>
<evidence type="ECO:0000313" key="1">
    <source>
        <dbReference type="EMBL" id="KGM01710.1"/>
    </source>
</evidence>
<dbReference type="Gene3D" id="1.25.10.10">
    <property type="entry name" value="Leucine-rich Repeat Variant"/>
    <property type="match status" value="1"/>
</dbReference>
<sequence>MDPAETHLTRLVEADEPNAVAAEVRAAVGERAALELAVSWGRASDPDVRCAALDLLVAVLDAAWEASPDVGPDAGTIRLVVEQAGSVSPDDEDEYLRWIAARALRLVAELDEDGRAIELLMRFADDEDGDVRLQVSYTLAFSLGDDAAPDDPAAEVLVRLLNDPDTDVRDFASFAFTICSMDSPVIRAELLTLCATTEEPAAGQAGAALADRGDVRVIPVALSKLAHDDVADLWVYGVARPLPDRALLPALLRLREGGWADRADVPGLTSGRTQLQEMLDDAITAARTA</sequence>
<evidence type="ECO:0008006" key="3">
    <source>
        <dbReference type="Google" id="ProtNLM"/>
    </source>
</evidence>
<dbReference type="AlphaFoldDB" id="A0A0A0B4C4"/>
<comment type="caution">
    <text evidence="1">The sequence shown here is derived from an EMBL/GenBank/DDBJ whole genome shotgun (WGS) entry which is preliminary data.</text>
</comment>
<name>A0A0A0B4C4_9CELL</name>
<evidence type="ECO:0000313" key="2">
    <source>
        <dbReference type="Proteomes" id="UP000029833"/>
    </source>
</evidence>
<organism evidence="1 2">
    <name type="scientific">Cellulomonas cellasea DSM 20118</name>
    <dbReference type="NCBI Taxonomy" id="1408250"/>
    <lineage>
        <taxon>Bacteria</taxon>
        <taxon>Bacillati</taxon>
        <taxon>Actinomycetota</taxon>
        <taxon>Actinomycetes</taxon>
        <taxon>Micrococcales</taxon>
        <taxon>Cellulomonadaceae</taxon>
        <taxon>Cellulomonas</taxon>
    </lineage>
</organism>
<dbReference type="SUPFAM" id="SSF48371">
    <property type="entry name" value="ARM repeat"/>
    <property type="match status" value="1"/>
</dbReference>
<dbReference type="Pfam" id="PF13646">
    <property type="entry name" value="HEAT_2"/>
    <property type="match status" value="1"/>
</dbReference>
<dbReference type="RefSeq" id="WP_034631413.1">
    <property type="nucleotide sequence ID" value="NZ_AXNT01000088.1"/>
</dbReference>
<dbReference type="Proteomes" id="UP000029833">
    <property type="component" value="Unassembled WGS sequence"/>
</dbReference>
<reference evidence="1 2" key="1">
    <citation type="submission" date="2013-10" db="EMBL/GenBank/DDBJ databases">
        <authorList>
            <person name="Wang G."/>
            <person name="Zhuang W."/>
        </authorList>
    </citation>
    <scope>NUCLEOTIDE SEQUENCE [LARGE SCALE GENOMIC DNA]</scope>
    <source>
        <strain evidence="1 2">DSM 20118</strain>
    </source>
</reference>
<dbReference type="STRING" id="1408250.Q760_17865"/>